<dbReference type="AlphaFoldDB" id="A0A0A8WZD2"/>
<gene>
    <name evidence="1" type="ORF">SAMD00020551_0236</name>
</gene>
<comment type="caution">
    <text evidence="1">The sequence shown here is derived from an EMBL/GenBank/DDBJ whole genome shotgun (WGS) entry which is preliminary data.</text>
</comment>
<dbReference type="EMBL" id="BASE01000005">
    <property type="protein sequence ID" value="GAM12117.1"/>
    <property type="molecule type" value="Genomic_DNA"/>
</dbReference>
<reference evidence="1 2" key="1">
    <citation type="submission" date="2013-06" db="EMBL/GenBank/DDBJ databases">
        <title>Whole genome shotgun sequence of Bacillus selenatarsenatis SF-1.</title>
        <authorList>
            <person name="Kuroda M."/>
            <person name="Sei K."/>
            <person name="Yamashita M."/>
            <person name="Ike M."/>
        </authorList>
    </citation>
    <scope>NUCLEOTIDE SEQUENCE [LARGE SCALE GENOMIC DNA]</scope>
    <source>
        <strain evidence="1 2">SF-1</strain>
    </source>
</reference>
<dbReference type="RefSeq" id="WP_052442037.1">
    <property type="nucleotide sequence ID" value="NZ_BASE01000005.1"/>
</dbReference>
<dbReference type="Proteomes" id="UP000031014">
    <property type="component" value="Unassembled WGS sequence"/>
</dbReference>
<name>A0A0A8WZD2_MESS1</name>
<dbReference type="STRING" id="1321606.SAMD00020551_0236"/>
<evidence type="ECO:0000313" key="1">
    <source>
        <dbReference type="EMBL" id="GAM12117.1"/>
    </source>
</evidence>
<evidence type="ECO:0000313" key="2">
    <source>
        <dbReference type="Proteomes" id="UP000031014"/>
    </source>
</evidence>
<sequence>MEEQVAQLAIRFTEALGKNSYDWVSTKMTQAKEKKAENEKQIIYEEIINNLLQDKMELEMVAREYKGLYERVTISDEDIEHLQNTLQRVVELLSSFSPKLDENRENMKFLIELINKDTLKTMQLLGFNYKEAIGQPLTEACAGAIQRGLGGNNKNSKNKR</sequence>
<keyword evidence="2" id="KW-1185">Reference proteome</keyword>
<accession>A0A0A8WZD2</accession>
<organism evidence="1 2">
    <name type="scientific">Mesobacillus selenatarsenatis (strain DSM 18680 / JCM 14380 / FERM P-15431 / SF-1)</name>
    <dbReference type="NCBI Taxonomy" id="1321606"/>
    <lineage>
        <taxon>Bacteria</taxon>
        <taxon>Bacillati</taxon>
        <taxon>Bacillota</taxon>
        <taxon>Bacilli</taxon>
        <taxon>Bacillales</taxon>
        <taxon>Bacillaceae</taxon>
        <taxon>Mesobacillus</taxon>
    </lineage>
</organism>
<proteinExistence type="predicted"/>
<protein>
    <submittedName>
        <fullName evidence="1">Uncharacterized protein</fullName>
    </submittedName>
</protein>